<accession>A0A4R6UZK9</accession>
<dbReference type="AlphaFoldDB" id="A0A4R6UZK9"/>
<dbReference type="Pfam" id="PF01739">
    <property type="entry name" value="CheR"/>
    <property type="match status" value="1"/>
</dbReference>
<dbReference type="SUPFAM" id="SSF47757">
    <property type="entry name" value="Chemotaxis receptor methyltransferase CheR, N-terminal domain"/>
    <property type="match status" value="1"/>
</dbReference>
<keyword evidence="5" id="KW-0949">S-adenosyl-L-methionine</keyword>
<sequence>MHAAPEMAAAEFARWQKLIEVRTGIHLPTHRKTFLQQALLTRMRELQQTDYNKYFVSLRDGAQAAIEWACLVDLLTVHETRFFRHPESYDLVRSFCRNLLQREPDSRQRSVQVWSVGCSTGEEVYSLAMLLQELQQETGPFYFGVTGTDISYPALASAREGIYHLRRLVGISEEQRATHFQALGDDYFQVVSPLRQRTCFVQGNVNDIRLAKQQMFDIIYCQNLLIYFQNDKRRELLNGLCEHLRPGGILVLAPGEVLRWQHPEMMRIDNKQCLAYSHRGDGRVAE</sequence>
<comment type="caution">
    <text evidence="7">The sequence shown here is derived from an EMBL/GenBank/DDBJ whole genome shotgun (WGS) entry which is preliminary data.</text>
</comment>
<protein>
    <recommendedName>
        <fullName evidence="2">protein-glutamate O-methyltransferase</fullName>
        <ecNumber evidence="2">2.1.1.80</ecNumber>
    </recommendedName>
</protein>
<dbReference type="PROSITE" id="PS50123">
    <property type="entry name" value="CHER"/>
    <property type="match status" value="1"/>
</dbReference>
<evidence type="ECO:0000256" key="1">
    <source>
        <dbReference type="ARBA" id="ARBA00001541"/>
    </source>
</evidence>
<keyword evidence="8" id="KW-1185">Reference proteome</keyword>
<dbReference type="InterPro" id="IPR050903">
    <property type="entry name" value="Bact_Chemotaxis_MeTrfase"/>
</dbReference>
<dbReference type="InterPro" id="IPR036804">
    <property type="entry name" value="CheR_N_sf"/>
</dbReference>
<proteinExistence type="predicted"/>
<evidence type="ECO:0000256" key="5">
    <source>
        <dbReference type="ARBA" id="ARBA00022691"/>
    </source>
</evidence>
<evidence type="ECO:0000313" key="8">
    <source>
        <dbReference type="Proteomes" id="UP000295375"/>
    </source>
</evidence>
<gene>
    <name evidence="7" type="ORF">EV696_105128</name>
</gene>
<dbReference type="InterPro" id="IPR022641">
    <property type="entry name" value="CheR_N"/>
</dbReference>
<dbReference type="GO" id="GO:0032259">
    <property type="term" value="P:methylation"/>
    <property type="evidence" value="ECO:0007669"/>
    <property type="project" value="UniProtKB-KW"/>
</dbReference>
<organism evidence="7 8">
    <name type="scientific">Permianibacter aggregans</name>
    <dbReference type="NCBI Taxonomy" id="1510150"/>
    <lineage>
        <taxon>Bacteria</taxon>
        <taxon>Pseudomonadati</taxon>
        <taxon>Pseudomonadota</taxon>
        <taxon>Gammaproteobacteria</taxon>
        <taxon>Pseudomonadales</taxon>
        <taxon>Pseudomonadaceae</taxon>
        <taxon>Permianibacter</taxon>
    </lineage>
</organism>
<dbReference type="CDD" id="cd02440">
    <property type="entry name" value="AdoMet_MTases"/>
    <property type="match status" value="1"/>
</dbReference>
<dbReference type="SUPFAM" id="SSF53335">
    <property type="entry name" value="S-adenosyl-L-methionine-dependent methyltransferases"/>
    <property type="match status" value="1"/>
</dbReference>
<dbReference type="Gene3D" id="1.10.155.10">
    <property type="entry name" value="Chemotaxis receptor methyltransferase CheR, N-terminal domain"/>
    <property type="match status" value="1"/>
</dbReference>
<dbReference type="InterPro" id="IPR029063">
    <property type="entry name" value="SAM-dependent_MTases_sf"/>
</dbReference>
<dbReference type="InterPro" id="IPR000780">
    <property type="entry name" value="CheR_MeTrfase"/>
</dbReference>
<evidence type="ECO:0000259" key="6">
    <source>
        <dbReference type="PROSITE" id="PS50123"/>
    </source>
</evidence>
<dbReference type="PRINTS" id="PR00996">
    <property type="entry name" value="CHERMTFRASE"/>
</dbReference>
<evidence type="ECO:0000256" key="3">
    <source>
        <dbReference type="ARBA" id="ARBA00022603"/>
    </source>
</evidence>
<reference evidence="7 8" key="1">
    <citation type="submission" date="2019-03" db="EMBL/GenBank/DDBJ databases">
        <title>Genomic Encyclopedia of Type Strains, Phase IV (KMG-IV): sequencing the most valuable type-strain genomes for metagenomic binning, comparative biology and taxonomic classification.</title>
        <authorList>
            <person name="Goeker M."/>
        </authorList>
    </citation>
    <scope>NUCLEOTIDE SEQUENCE [LARGE SCALE GENOMIC DNA]</scope>
    <source>
        <strain evidence="7 8">DSM 103792</strain>
    </source>
</reference>
<dbReference type="Pfam" id="PF03705">
    <property type="entry name" value="CheR_N"/>
    <property type="match status" value="1"/>
</dbReference>
<dbReference type="PANTHER" id="PTHR24422:SF19">
    <property type="entry name" value="CHEMOTAXIS PROTEIN METHYLTRANSFERASE"/>
    <property type="match status" value="1"/>
</dbReference>
<evidence type="ECO:0000313" key="7">
    <source>
        <dbReference type="EMBL" id="TDQ49154.1"/>
    </source>
</evidence>
<dbReference type="EMBL" id="SNYM01000005">
    <property type="protein sequence ID" value="TDQ49154.1"/>
    <property type="molecule type" value="Genomic_DNA"/>
</dbReference>
<evidence type="ECO:0000256" key="2">
    <source>
        <dbReference type="ARBA" id="ARBA00012534"/>
    </source>
</evidence>
<dbReference type="SMART" id="SM00138">
    <property type="entry name" value="MeTrc"/>
    <property type="match status" value="1"/>
</dbReference>
<dbReference type="GO" id="GO:0008983">
    <property type="term" value="F:protein-glutamate O-methyltransferase activity"/>
    <property type="evidence" value="ECO:0007669"/>
    <property type="project" value="UniProtKB-EC"/>
</dbReference>
<dbReference type="EC" id="2.1.1.80" evidence="2"/>
<dbReference type="Gene3D" id="3.40.50.150">
    <property type="entry name" value="Vaccinia Virus protein VP39"/>
    <property type="match status" value="1"/>
</dbReference>
<comment type="catalytic activity">
    <reaction evidence="1">
        <text>L-glutamyl-[protein] + S-adenosyl-L-methionine = [protein]-L-glutamate 5-O-methyl ester + S-adenosyl-L-homocysteine</text>
        <dbReference type="Rhea" id="RHEA:24452"/>
        <dbReference type="Rhea" id="RHEA-COMP:10208"/>
        <dbReference type="Rhea" id="RHEA-COMP:10311"/>
        <dbReference type="ChEBI" id="CHEBI:29973"/>
        <dbReference type="ChEBI" id="CHEBI:57856"/>
        <dbReference type="ChEBI" id="CHEBI:59789"/>
        <dbReference type="ChEBI" id="CHEBI:82795"/>
        <dbReference type="EC" id="2.1.1.80"/>
    </reaction>
</comment>
<keyword evidence="3 7" id="KW-0489">Methyltransferase</keyword>
<dbReference type="Proteomes" id="UP000295375">
    <property type="component" value="Unassembled WGS sequence"/>
</dbReference>
<feature type="domain" description="CheR-type methyltransferase" evidence="6">
    <location>
        <begin position="1"/>
        <end position="281"/>
    </location>
</feature>
<dbReference type="InterPro" id="IPR022642">
    <property type="entry name" value="CheR_C"/>
</dbReference>
<name>A0A4R6UZK9_9GAMM</name>
<keyword evidence="4 7" id="KW-0808">Transferase</keyword>
<evidence type="ECO:0000256" key="4">
    <source>
        <dbReference type="ARBA" id="ARBA00022679"/>
    </source>
</evidence>
<dbReference type="PANTHER" id="PTHR24422">
    <property type="entry name" value="CHEMOTAXIS PROTEIN METHYLTRANSFERASE"/>
    <property type="match status" value="1"/>
</dbReference>